<dbReference type="SMART" id="SM00336">
    <property type="entry name" value="BBOX"/>
    <property type="match status" value="2"/>
</dbReference>
<organism evidence="14 15">
    <name type="scientific">Parambassis ranga</name>
    <name type="common">Indian glassy fish</name>
    <dbReference type="NCBI Taxonomy" id="210632"/>
    <lineage>
        <taxon>Eukaryota</taxon>
        <taxon>Metazoa</taxon>
        <taxon>Chordata</taxon>
        <taxon>Craniata</taxon>
        <taxon>Vertebrata</taxon>
        <taxon>Euteleostomi</taxon>
        <taxon>Actinopterygii</taxon>
        <taxon>Neopterygii</taxon>
        <taxon>Teleostei</taxon>
        <taxon>Neoteleostei</taxon>
        <taxon>Acanthomorphata</taxon>
        <taxon>Ovalentaria</taxon>
        <taxon>Ambassidae</taxon>
        <taxon>Parambassis</taxon>
    </lineage>
</organism>
<evidence type="ECO:0000256" key="6">
    <source>
        <dbReference type="ARBA" id="ARBA00022771"/>
    </source>
</evidence>
<dbReference type="InterPro" id="IPR001841">
    <property type="entry name" value="Znf_RING"/>
</dbReference>
<dbReference type="GO" id="GO:0008270">
    <property type="term" value="F:zinc ion binding"/>
    <property type="evidence" value="ECO:0007669"/>
    <property type="project" value="UniProtKB-KW"/>
</dbReference>
<dbReference type="RefSeq" id="XP_028249328.1">
    <property type="nucleotide sequence ID" value="XM_028393527.1"/>
</dbReference>
<dbReference type="AlphaFoldDB" id="A0A6P7H4L9"/>
<dbReference type="InterPro" id="IPR001298">
    <property type="entry name" value="Filamin/ABP280_rpt"/>
</dbReference>
<keyword evidence="4" id="KW-0479">Metal-binding</keyword>
<dbReference type="PROSITE" id="PS50119">
    <property type="entry name" value="ZF_BBOX"/>
    <property type="match status" value="1"/>
</dbReference>
<dbReference type="Pfam" id="PF13445">
    <property type="entry name" value="zf-RING_UBOX"/>
    <property type="match status" value="1"/>
</dbReference>
<dbReference type="InterPro" id="IPR047153">
    <property type="entry name" value="TRIM45/56/19-like"/>
</dbReference>
<dbReference type="PANTHER" id="PTHR25462">
    <property type="entry name" value="BONUS, ISOFORM C-RELATED"/>
    <property type="match status" value="1"/>
</dbReference>
<dbReference type="Gene3D" id="3.30.40.10">
    <property type="entry name" value="Zinc/RING finger domain, C3HC4 (zinc finger)"/>
    <property type="match status" value="1"/>
</dbReference>
<evidence type="ECO:0000256" key="4">
    <source>
        <dbReference type="ARBA" id="ARBA00022723"/>
    </source>
</evidence>
<accession>A0A6P7H4L9</accession>
<proteinExistence type="inferred from homology"/>
<evidence type="ECO:0000313" key="14">
    <source>
        <dbReference type="Proteomes" id="UP000515145"/>
    </source>
</evidence>
<reference evidence="15" key="1">
    <citation type="submission" date="2025-08" db="UniProtKB">
        <authorList>
            <consortium name="RefSeq"/>
        </authorList>
    </citation>
    <scope>IDENTIFICATION</scope>
</reference>
<dbReference type="InterPro" id="IPR000315">
    <property type="entry name" value="Znf_B-box"/>
</dbReference>
<feature type="coiled-coil region" evidence="10">
    <location>
        <begin position="252"/>
        <end position="279"/>
    </location>
</feature>
<dbReference type="SMART" id="SM00184">
    <property type="entry name" value="RING"/>
    <property type="match status" value="1"/>
</dbReference>
<evidence type="ECO:0000259" key="13">
    <source>
        <dbReference type="PROSITE" id="PS50119"/>
    </source>
</evidence>
<dbReference type="PROSITE" id="PS50089">
    <property type="entry name" value="ZF_RING_2"/>
    <property type="match status" value="1"/>
</dbReference>
<feature type="compositionally biased region" description="Basic and acidic residues" evidence="11">
    <location>
        <begin position="1"/>
        <end position="20"/>
    </location>
</feature>
<feature type="region of interest" description="Disordered" evidence="11">
    <location>
        <begin position="1"/>
        <end position="22"/>
    </location>
</feature>
<dbReference type="InterPro" id="IPR027370">
    <property type="entry name" value="Znf-RING_euk"/>
</dbReference>
<dbReference type="InterPro" id="IPR017868">
    <property type="entry name" value="Filamin/ABP280_repeat-like"/>
</dbReference>
<dbReference type="SUPFAM" id="SSF81296">
    <property type="entry name" value="E set domains"/>
    <property type="match status" value="1"/>
</dbReference>
<dbReference type="PROSITE" id="PS00518">
    <property type="entry name" value="ZF_RING_1"/>
    <property type="match status" value="1"/>
</dbReference>
<keyword evidence="10" id="KW-0175">Coiled coil</keyword>
<dbReference type="Gene3D" id="2.60.40.10">
    <property type="entry name" value="Immunoglobulins"/>
    <property type="match status" value="1"/>
</dbReference>
<evidence type="ECO:0000259" key="12">
    <source>
        <dbReference type="PROSITE" id="PS50089"/>
    </source>
</evidence>
<sequence length="588" mass="64158">MSQTELKETEQHTPSPERGEPGVLMNARAVCNVCKRLYRDPKILPCLHTFCCDCIAQLEPFSVSERGGHLEAPEDGRRQRRRSGDPAADRPTVTVLCPECDSEVDIPASGPAGLSTDHLALDEVFLETLVTDGPLGCDLCGEGGAERRCEVCCVNLCEFCCQAHRRQKRTASHSVQGLEELKARGRLCRPVLCSLHPGQELRLFCQPCDLPVCLDCATTLHRDHRCCPAHDVIDQHGDSIRELVAVRIRPQLEQLEGSLQKVEASQETLQVRVEAMANEVRAFARGYASAVESHCLSLLRRLEELRVQRRNQLHLQRAQLQQALLDVRGGVDFAERLLSCGSDAEILSAKGVTLRRLTSLAKSCHDPHPVTPDDGSSISFLAREPAGEVEGYPVVGIINSKTVDVSRCTIEGEGLQRVVEGQQGCFTLVCRDSAGEHMARGGEHVLISIVHREKKKCTVETTVTDNDDGSYSVSYTPEEAGTYSVWVCVKAQHVKGSPFTLNVKRKLRHHSGTYHCCSFCSSGGAKEARCGCAGTMPGGFKGCGHGHKGHPGKPHWSCCGSTVEQSECLPASVIAAVSPRGHLRTVEL</sequence>
<feature type="domain" description="B box-type" evidence="13">
    <location>
        <begin position="188"/>
        <end position="235"/>
    </location>
</feature>
<comment type="similarity">
    <text evidence="2">Belongs to the TRIM/RBCC family.</text>
</comment>
<evidence type="ECO:0000256" key="5">
    <source>
        <dbReference type="ARBA" id="ARBA00022737"/>
    </source>
</evidence>
<dbReference type="Pfam" id="PF00630">
    <property type="entry name" value="Filamin"/>
    <property type="match status" value="1"/>
</dbReference>
<dbReference type="PROSITE" id="PS50194">
    <property type="entry name" value="FILAMIN_REPEAT"/>
    <property type="match status" value="1"/>
</dbReference>
<keyword evidence="5" id="KW-0677">Repeat</keyword>
<keyword evidence="7" id="KW-0862">Zinc</keyword>
<evidence type="ECO:0000256" key="10">
    <source>
        <dbReference type="SAM" id="Coils"/>
    </source>
</evidence>
<dbReference type="CDD" id="cd19809">
    <property type="entry name" value="Bbox1_TRIM45_C-X"/>
    <property type="match status" value="1"/>
</dbReference>
<name>A0A6P7H4L9_9TELE</name>
<keyword evidence="6 8" id="KW-0863">Zinc-finger</keyword>
<dbReference type="Proteomes" id="UP000515145">
    <property type="component" value="Chromosome 21"/>
</dbReference>
<protein>
    <recommendedName>
        <fullName evidence="3">RING-type E3 ubiquitin transferase</fullName>
        <ecNumber evidence="3">2.3.2.27</ecNumber>
    </recommendedName>
</protein>
<evidence type="ECO:0000256" key="9">
    <source>
        <dbReference type="PROSITE-ProRule" id="PRU00087"/>
    </source>
</evidence>
<dbReference type="SUPFAM" id="SSF57845">
    <property type="entry name" value="B-box zinc-binding domain"/>
    <property type="match status" value="1"/>
</dbReference>
<comment type="catalytic activity">
    <reaction evidence="1">
        <text>S-ubiquitinyl-[E2 ubiquitin-conjugating enzyme]-L-cysteine + [acceptor protein]-L-lysine = [E2 ubiquitin-conjugating enzyme]-L-cysteine + N(6)-ubiquitinyl-[acceptor protein]-L-lysine.</text>
        <dbReference type="EC" id="2.3.2.27"/>
    </reaction>
</comment>
<dbReference type="EC" id="2.3.2.27" evidence="3"/>
<dbReference type="PANTHER" id="PTHR25462:SF291">
    <property type="entry name" value="E3 UBIQUITIN-PROTEIN LIGASE TRIM45"/>
    <property type="match status" value="1"/>
</dbReference>
<evidence type="ECO:0000256" key="11">
    <source>
        <dbReference type="SAM" id="MobiDB-lite"/>
    </source>
</evidence>
<dbReference type="Gene3D" id="3.30.160.60">
    <property type="entry name" value="Classic Zinc Finger"/>
    <property type="match status" value="1"/>
</dbReference>
<dbReference type="GO" id="GO:0061630">
    <property type="term" value="F:ubiquitin protein ligase activity"/>
    <property type="evidence" value="ECO:0007669"/>
    <property type="project" value="UniProtKB-EC"/>
</dbReference>
<evidence type="ECO:0000256" key="7">
    <source>
        <dbReference type="ARBA" id="ARBA00022833"/>
    </source>
</evidence>
<dbReference type="InterPro" id="IPR013083">
    <property type="entry name" value="Znf_RING/FYVE/PHD"/>
</dbReference>
<dbReference type="SMART" id="SM00557">
    <property type="entry name" value="IG_FLMN"/>
    <property type="match status" value="1"/>
</dbReference>
<dbReference type="Pfam" id="PF00643">
    <property type="entry name" value="zf-B_box"/>
    <property type="match status" value="1"/>
</dbReference>
<feature type="compositionally biased region" description="Basic and acidic residues" evidence="11">
    <location>
        <begin position="66"/>
        <end position="88"/>
    </location>
</feature>
<dbReference type="CTD" id="80263"/>
<feature type="region of interest" description="Disordered" evidence="11">
    <location>
        <begin position="66"/>
        <end position="90"/>
    </location>
</feature>
<dbReference type="InParanoid" id="A0A6P7H4L9"/>
<keyword evidence="14" id="KW-1185">Reference proteome</keyword>
<feature type="domain" description="RING-type" evidence="12">
    <location>
        <begin position="31"/>
        <end position="101"/>
    </location>
</feature>
<feature type="repeat" description="Filamin" evidence="9">
    <location>
        <begin position="400"/>
        <end position="503"/>
    </location>
</feature>
<dbReference type="GeneID" id="114426255"/>
<dbReference type="InterPro" id="IPR017907">
    <property type="entry name" value="Znf_RING_CS"/>
</dbReference>
<evidence type="ECO:0000256" key="1">
    <source>
        <dbReference type="ARBA" id="ARBA00000900"/>
    </source>
</evidence>
<gene>
    <name evidence="15" type="primary">trim45</name>
</gene>
<evidence type="ECO:0000256" key="8">
    <source>
        <dbReference type="PROSITE-ProRule" id="PRU00024"/>
    </source>
</evidence>
<dbReference type="InterPro" id="IPR013783">
    <property type="entry name" value="Ig-like_fold"/>
</dbReference>
<evidence type="ECO:0000256" key="2">
    <source>
        <dbReference type="ARBA" id="ARBA00008518"/>
    </source>
</evidence>
<dbReference type="OrthoDB" id="264520at2759"/>
<evidence type="ECO:0000256" key="3">
    <source>
        <dbReference type="ARBA" id="ARBA00012483"/>
    </source>
</evidence>
<dbReference type="GO" id="GO:0007399">
    <property type="term" value="P:nervous system development"/>
    <property type="evidence" value="ECO:0007669"/>
    <property type="project" value="UniProtKB-ARBA"/>
</dbReference>
<dbReference type="InterPro" id="IPR014756">
    <property type="entry name" value="Ig_E-set"/>
</dbReference>
<dbReference type="GO" id="GO:0005654">
    <property type="term" value="C:nucleoplasm"/>
    <property type="evidence" value="ECO:0007669"/>
    <property type="project" value="TreeGrafter"/>
</dbReference>
<dbReference type="SUPFAM" id="SSF57850">
    <property type="entry name" value="RING/U-box"/>
    <property type="match status" value="1"/>
</dbReference>
<evidence type="ECO:0000313" key="15">
    <source>
        <dbReference type="RefSeq" id="XP_028249328.1"/>
    </source>
</evidence>